<keyword evidence="5" id="KW-0592">Phosphate transport</keyword>
<comment type="caution">
    <text evidence="13">The sequence shown here is derived from an EMBL/GenBank/DDBJ whole genome shotgun (WGS) entry which is preliminary data.</text>
</comment>
<evidence type="ECO:0000256" key="6">
    <source>
        <dbReference type="ARBA" id="ARBA00022692"/>
    </source>
</evidence>
<feature type="transmembrane region" description="Helical" evidence="10">
    <location>
        <begin position="407"/>
        <end position="429"/>
    </location>
</feature>
<dbReference type="EMBL" id="DUZY01000003">
    <property type="protein sequence ID" value="DAD31327.1"/>
    <property type="molecule type" value="Genomic_DNA"/>
</dbReference>
<dbReference type="PANTHER" id="PTHR10783:SF4">
    <property type="entry name" value="PHOSPHATE TRANSPORTER PHO1 HOMOLOG 3"/>
    <property type="match status" value="1"/>
</dbReference>
<evidence type="ECO:0000256" key="2">
    <source>
        <dbReference type="ARBA" id="ARBA00009665"/>
    </source>
</evidence>
<evidence type="ECO:0000256" key="10">
    <source>
        <dbReference type="SAM" id="Phobius"/>
    </source>
</evidence>
<dbReference type="Pfam" id="PF03105">
    <property type="entry name" value="SPX"/>
    <property type="match status" value="2"/>
</dbReference>
<dbReference type="Proteomes" id="UP000607653">
    <property type="component" value="Unassembled WGS sequence"/>
</dbReference>
<evidence type="ECO:0000256" key="3">
    <source>
        <dbReference type="ARBA" id="ARBA00022448"/>
    </source>
</evidence>
<dbReference type="InterPro" id="IPR004342">
    <property type="entry name" value="EXS_C"/>
</dbReference>
<evidence type="ECO:0000256" key="1">
    <source>
        <dbReference type="ARBA" id="ARBA00004651"/>
    </source>
</evidence>
<dbReference type="PROSITE" id="PS51382">
    <property type="entry name" value="SPX"/>
    <property type="match status" value="1"/>
</dbReference>
<keyword evidence="7 10" id="KW-1133">Transmembrane helix</keyword>
<keyword evidence="14" id="KW-1185">Reference proteome</keyword>
<evidence type="ECO:0000259" key="12">
    <source>
        <dbReference type="PROSITE" id="PS51382"/>
    </source>
</evidence>
<organism evidence="13 14">
    <name type="scientific">Nelumbo nucifera</name>
    <name type="common">Sacred lotus</name>
    <dbReference type="NCBI Taxonomy" id="4432"/>
    <lineage>
        <taxon>Eukaryota</taxon>
        <taxon>Viridiplantae</taxon>
        <taxon>Streptophyta</taxon>
        <taxon>Embryophyta</taxon>
        <taxon>Tracheophyta</taxon>
        <taxon>Spermatophyta</taxon>
        <taxon>Magnoliopsida</taxon>
        <taxon>Proteales</taxon>
        <taxon>Nelumbonaceae</taxon>
        <taxon>Nelumbo</taxon>
    </lineage>
</organism>
<evidence type="ECO:0000259" key="11">
    <source>
        <dbReference type="PROSITE" id="PS51380"/>
    </source>
</evidence>
<dbReference type="InterPro" id="IPR034092">
    <property type="entry name" value="PHO1_SPX"/>
</dbReference>
<dbReference type="AlphaFoldDB" id="A0A822YFQ8"/>
<evidence type="ECO:0000256" key="9">
    <source>
        <dbReference type="ARBA" id="ARBA00043939"/>
    </source>
</evidence>
<evidence type="ECO:0000256" key="5">
    <source>
        <dbReference type="ARBA" id="ARBA00022592"/>
    </source>
</evidence>
<keyword evidence="8 10" id="KW-0472">Membrane</keyword>
<comment type="similarity">
    <text evidence="2">Belongs to the SYG1 (TC 2.A.94) family.</text>
</comment>
<comment type="function">
    <text evidence="9">May transport inorganic phosphate (Pi).</text>
</comment>
<feature type="transmembrane region" description="Helical" evidence="10">
    <location>
        <begin position="449"/>
        <end position="470"/>
    </location>
</feature>
<feature type="transmembrane region" description="Helical" evidence="10">
    <location>
        <begin position="490"/>
        <end position="509"/>
    </location>
</feature>
<dbReference type="InterPro" id="IPR004331">
    <property type="entry name" value="SPX_dom"/>
</dbReference>
<evidence type="ECO:0000256" key="8">
    <source>
        <dbReference type="ARBA" id="ARBA00023136"/>
    </source>
</evidence>
<name>A0A822YFQ8_NELNU</name>
<feature type="transmembrane region" description="Helical" evidence="10">
    <location>
        <begin position="366"/>
        <end position="387"/>
    </location>
</feature>
<evidence type="ECO:0000256" key="7">
    <source>
        <dbReference type="ARBA" id="ARBA00022989"/>
    </source>
</evidence>
<dbReference type="GO" id="GO:0005886">
    <property type="term" value="C:plasma membrane"/>
    <property type="evidence" value="ECO:0007669"/>
    <property type="project" value="UniProtKB-SubCell"/>
</dbReference>
<protein>
    <recommendedName>
        <fullName evidence="15">Phosphate transporter PHO1 homolog 3-like</fullName>
    </recommendedName>
</protein>
<evidence type="ECO:0000313" key="13">
    <source>
        <dbReference type="EMBL" id="DAD31327.1"/>
    </source>
</evidence>
<dbReference type="Pfam" id="PF03124">
    <property type="entry name" value="EXS"/>
    <property type="match status" value="1"/>
</dbReference>
<dbReference type="PROSITE" id="PS51380">
    <property type="entry name" value="EXS"/>
    <property type="match status" value="1"/>
</dbReference>
<keyword evidence="6 10" id="KW-0812">Transmembrane</keyword>
<feature type="transmembrane region" description="Helical" evidence="10">
    <location>
        <begin position="686"/>
        <end position="707"/>
    </location>
</feature>
<dbReference type="GO" id="GO:0006817">
    <property type="term" value="P:phosphate ion transport"/>
    <property type="evidence" value="ECO:0007669"/>
    <property type="project" value="UniProtKB-KW"/>
</dbReference>
<proteinExistence type="inferred from homology"/>
<evidence type="ECO:0000256" key="4">
    <source>
        <dbReference type="ARBA" id="ARBA00022475"/>
    </source>
</evidence>
<evidence type="ECO:0000313" key="14">
    <source>
        <dbReference type="Proteomes" id="UP000607653"/>
    </source>
</evidence>
<accession>A0A822YFQ8</accession>
<keyword evidence="3" id="KW-0813">Transport</keyword>
<feature type="domain" description="SPX" evidence="12">
    <location>
        <begin position="1"/>
        <end position="315"/>
    </location>
</feature>
<dbReference type="CDD" id="cd14476">
    <property type="entry name" value="SPX_PHO1_like"/>
    <property type="match status" value="1"/>
</dbReference>
<keyword evidence="4" id="KW-1003">Cell membrane</keyword>
<sequence>MKFGKEFSSQMVPEWQEAYMDYNHLKSLLKEIQRFKLRTNPPSTAQGPQLKRKMTLYRAFSGLTQNYHNLKSPSSRGGDVEGRLDDELNKVNHFYKSKVEEVRKEADMLDKQMNALIAFRIKVDNPAYLQSADMNQLASDIATSAAAVTASTPSEARRATVRHMEAIQEVELSNRGMSEEGCSQETEIYGSNTSSTHTATAVDVIRENNNPNGGIKVKSRPAPLEVLNRVRINNTLETPRSTLKGILRASNGTQLNFRKKDLSKVEEQLKRAFVEFYQKLRLLKSYSFLNILAFSKIMKKYDKITGRNASKAYLKVVDDSYIGNSDEATRLMERVEATFIKHFSNSNRSKGINVLRPKAKADRHRVTFFTGLFAGCVIALIVAVVVIVRLGRLLEKQGSTQYMDNLFPLYSLFVFIVLHMLMFGGNIYFWRRYRVNYGFIFGFKQGTELGFREVFLLSTGLAVLALGTVISNLDMEMDPRTKSFGQYSELLPLGLVILLLAIMFCPWNIIYRSNRFFILQCLFHCICAPLYKVTLPDFFMADQLTSQVQAIRSLQYYICYYGWGNYKERHKCNQTRLYKTFLYIVAVIPYSWRCLQCLRRLYEEKDRMQGYNALKYFSTIVAVVMRTAYSMSQKRAWTGRRVMAVATSIISALVSTYWDLVFDWGLLQRHSKNPWLRDKLLVSQDVVYFAAMISNALLRFAWLQTVVPLEVPFLHKEALVAIFACLEIIRRGIWNFFRLENEHLNNVGKYRAFKSVPLPFSYDEDDDKDE</sequence>
<evidence type="ECO:0008006" key="15">
    <source>
        <dbReference type="Google" id="ProtNLM"/>
    </source>
</evidence>
<dbReference type="PANTHER" id="PTHR10783">
    <property type="entry name" value="XENOTROPIC AND POLYTROPIC RETROVIRUS RECEPTOR 1-RELATED"/>
    <property type="match status" value="1"/>
</dbReference>
<reference evidence="13 14" key="1">
    <citation type="journal article" date="2020" name="Mol. Biol. Evol.">
        <title>Distinct Expression and Methylation Patterns for Genes with Different Fates following a Single Whole-Genome Duplication in Flowering Plants.</title>
        <authorList>
            <person name="Shi T."/>
            <person name="Rahmani R.S."/>
            <person name="Gugger P.F."/>
            <person name="Wang M."/>
            <person name="Li H."/>
            <person name="Zhang Y."/>
            <person name="Li Z."/>
            <person name="Wang Q."/>
            <person name="Van de Peer Y."/>
            <person name="Marchal K."/>
            <person name="Chen J."/>
        </authorList>
    </citation>
    <scope>NUCLEOTIDE SEQUENCE [LARGE SCALE GENOMIC DNA]</scope>
    <source>
        <tissue evidence="13">Leaf</tissue>
    </source>
</reference>
<feature type="domain" description="EXS" evidence="11">
    <location>
        <begin position="573"/>
        <end position="770"/>
    </location>
</feature>
<gene>
    <name evidence="13" type="ORF">HUJ06_010178</name>
</gene>
<comment type="subcellular location">
    <subcellularLocation>
        <location evidence="1">Cell membrane</location>
        <topology evidence="1">Multi-pass membrane protein</topology>
    </subcellularLocation>
</comment>
<feature type="transmembrane region" description="Helical" evidence="10">
    <location>
        <begin position="643"/>
        <end position="666"/>
    </location>
</feature>